<dbReference type="NCBIfam" id="TIGR02159">
    <property type="entry name" value="PA_CoA_Oxy4"/>
    <property type="match status" value="1"/>
</dbReference>
<dbReference type="EMBL" id="JAECVU010000003">
    <property type="protein sequence ID" value="MBH8588557.1"/>
    <property type="molecule type" value="Genomic_DNA"/>
</dbReference>
<dbReference type="Proteomes" id="UP000641910">
    <property type="component" value="Unassembled WGS sequence"/>
</dbReference>
<gene>
    <name evidence="3" type="primary">paaJ</name>
    <name evidence="3" type="ORF">I8U22_06950</name>
</gene>
<proteinExistence type="predicted"/>
<name>A0ABS0QH73_THEVU</name>
<feature type="domain" description="MIP18 family-like" evidence="1">
    <location>
        <begin position="46"/>
        <end position="114"/>
    </location>
</feature>
<dbReference type="PANTHER" id="PTHR42831">
    <property type="entry name" value="FE-S PROTEIN MATURATION AUXILIARY FACTOR YITW"/>
    <property type="match status" value="1"/>
</dbReference>
<accession>A0ABS0QH73</accession>
<dbReference type="InterPro" id="IPR056572">
    <property type="entry name" value="Zn_ribbon_PaaD"/>
</dbReference>
<dbReference type="Pfam" id="PF23451">
    <property type="entry name" value="Zn_ribbon_PaaD"/>
    <property type="match status" value="1"/>
</dbReference>
<evidence type="ECO:0000259" key="1">
    <source>
        <dbReference type="Pfam" id="PF01883"/>
    </source>
</evidence>
<evidence type="ECO:0000259" key="2">
    <source>
        <dbReference type="Pfam" id="PF23451"/>
    </source>
</evidence>
<evidence type="ECO:0000313" key="4">
    <source>
        <dbReference type="Proteomes" id="UP000641910"/>
    </source>
</evidence>
<dbReference type="Pfam" id="PF01883">
    <property type="entry name" value="FeS_assembly_P"/>
    <property type="match status" value="1"/>
</dbReference>
<dbReference type="InterPro" id="IPR011883">
    <property type="entry name" value="PaaD-like"/>
</dbReference>
<dbReference type="PANTHER" id="PTHR42831:SF3">
    <property type="entry name" value="1,2-PHENYLACETYL-COA EPOXIDASE, SUBUNIT D-RELATED"/>
    <property type="match status" value="1"/>
</dbReference>
<dbReference type="InterPro" id="IPR002744">
    <property type="entry name" value="MIP18-like"/>
</dbReference>
<reference evidence="3 4" key="1">
    <citation type="submission" date="2020-12" db="EMBL/GenBank/DDBJ databases">
        <title>WGS of Thermoactinomyces spp.</title>
        <authorList>
            <person name="Cheng K."/>
        </authorList>
    </citation>
    <scope>NUCLEOTIDE SEQUENCE [LARGE SCALE GENOMIC DNA]</scope>
    <source>
        <strain evidence="4">CICC 10650\ACCC 41061</strain>
    </source>
</reference>
<dbReference type="SUPFAM" id="SSF117916">
    <property type="entry name" value="Fe-S cluster assembly (FSCA) domain-like"/>
    <property type="match status" value="1"/>
</dbReference>
<dbReference type="InterPro" id="IPR034904">
    <property type="entry name" value="FSCA_dom_sf"/>
</dbReference>
<sequence length="195" mass="21941">MERTGRGAHTGSRRGTKYFVRSLPAGSHSPLVKERIWVAGKEEIFLELLQEVKDPEIPTVSMVEMGMIHQVRVEDDVVSVDVLPTFAGCPALDIMKKAIEKKLGAVEGVREVRVKFLLEPAWSSDRISDEGREKLKKMGIMPPPRKDEQKETWEVKCPYCGSSYTALENLFGPAACRSILYCKNCKNPFEALKMI</sequence>
<dbReference type="InterPro" id="IPR052339">
    <property type="entry name" value="Fe-S_Maturation_MIP18"/>
</dbReference>
<dbReference type="Gene3D" id="3.30.300.130">
    <property type="entry name" value="Fe-S cluster assembly (FSCA)"/>
    <property type="match status" value="1"/>
</dbReference>
<comment type="caution">
    <text evidence="3">The sequence shown here is derived from an EMBL/GenBank/DDBJ whole genome shotgun (WGS) entry which is preliminary data.</text>
</comment>
<organism evidence="3 4">
    <name type="scientific">Thermoactinomyces vulgaris</name>
    <dbReference type="NCBI Taxonomy" id="2026"/>
    <lineage>
        <taxon>Bacteria</taxon>
        <taxon>Bacillati</taxon>
        <taxon>Bacillota</taxon>
        <taxon>Bacilli</taxon>
        <taxon>Bacillales</taxon>
        <taxon>Thermoactinomycetaceae</taxon>
        <taxon>Thermoactinomyces</taxon>
    </lineage>
</organism>
<evidence type="ECO:0000313" key="3">
    <source>
        <dbReference type="EMBL" id="MBH8588557.1"/>
    </source>
</evidence>
<keyword evidence="4" id="KW-1185">Reference proteome</keyword>
<protein>
    <submittedName>
        <fullName evidence="3">Phenylacetate-CoA oxygenase subunit PaaJ</fullName>
    </submittedName>
</protein>
<feature type="domain" description="PaaD zinc beta ribbon" evidence="2">
    <location>
        <begin position="143"/>
        <end position="193"/>
    </location>
</feature>